<dbReference type="EMBL" id="ADZX01000417">
    <property type="protein sequence ID" value="EFK96714.1"/>
    <property type="molecule type" value="Genomic_DNA"/>
</dbReference>
<evidence type="ECO:0000313" key="1">
    <source>
        <dbReference type="EMBL" id="EFK96714.1"/>
    </source>
</evidence>
<comment type="caution">
    <text evidence="1">The sequence shown here is derived from an EMBL/GenBank/DDBJ whole genome shotgun (WGS) entry which is preliminary data.</text>
</comment>
<reference evidence="1" key="1">
    <citation type="submission" date="2010-07" db="EMBL/GenBank/DDBJ databases">
        <authorList>
            <consortium name="CONSOLIDER consortium CSD2007-00005"/>
            <person name="Guazzaroni M.-E."/>
            <person name="Richter M."/>
            <person name="Garcia-Salamanca A."/>
            <person name="Yarza P."/>
            <person name="Ferrer M."/>
        </authorList>
    </citation>
    <scope>NUCLEOTIDE SEQUENCE</scope>
</reference>
<accession>D9PI99</accession>
<protein>
    <submittedName>
        <fullName evidence="1">Uncharacterized protein</fullName>
    </submittedName>
</protein>
<name>D9PI99_9ZZZZ</name>
<reference evidence="1" key="2">
    <citation type="journal article" date="2011" name="Microb. Ecol.">
        <title>Taxonomic and Functional Metagenomic Profiling of the Microbial Community in the Anoxic Sediment of a Sub-saline Shallow Lake (Laguna de Carrizo, Central Spain).</title>
        <authorList>
            <person name="Ferrer M."/>
            <person name="Guazzaroni M.E."/>
            <person name="Richter M."/>
            <person name="Garcia-Salamanca A."/>
            <person name="Yarza P."/>
            <person name="Suarez-Suarez A."/>
            <person name="Solano J."/>
            <person name="Alcaide M."/>
            <person name="van Dillewijn P."/>
            <person name="Molina-Henares M.A."/>
            <person name="Lopez-Cortes N."/>
            <person name="Al-Ramahi Y."/>
            <person name="Guerrero C."/>
            <person name="Acosta A."/>
            <person name="de Eugenio L.I."/>
            <person name="Martinez V."/>
            <person name="Marques S."/>
            <person name="Rojo F."/>
            <person name="Santero E."/>
            <person name="Genilloud O."/>
            <person name="Perez-Perez J."/>
            <person name="Rossello-Mora R."/>
            <person name="Ramos J.L."/>
        </authorList>
    </citation>
    <scope>NUCLEOTIDE SEQUENCE</scope>
</reference>
<dbReference type="AlphaFoldDB" id="D9PI99"/>
<proteinExistence type="predicted"/>
<gene>
    <name evidence="1" type="ORF">LDC_1255</name>
</gene>
<organism evidence="1">
    <name type="scientific">sediment metagenome</name>
    <dbReference type="NCBI Taxonomy" id="749907"/>
    <lineage>
        <taxon>unclassified sequences</taxon>
        <taxon>metagenomes</taxon>
        <taxon>ecological metagenomes</taxon>
    </lineage>
</organism>
<sequence length="53" mass="5933">MVEPGSYPATFLGLFFIILSVKSYNQMGINVSLYCCVMKFSFSTKGIEKNEAK</sequence>